<dbReference type="KEGG" id="hae:halTADL_1026"/>
<accession>A0A1H6XUH1</accession>
<dbReference type="GO" id="GO:0016740">
    <property type="term" value="F:transferase activity"/>
    <property type="evidence" value="ECO:0007669"/>
    <property type="project" value="UniProtKB-KW"/>
</dbReference>
<evidence type="ECO:0000313" key="3">
    <source>
        <dbReference type="Proteomes" id="UP000198888"/>
    </source>
</evidence>
<proteinExistence type="predicted"/>
<keyword evidence="2" id="KW-0808">Transferase</keyword>
<dbReference type="PANTHER" id="PTHR43685">
    <property type="entry name" value="GLYCOSYLTRANSFERASE"/>
    <property type="match status" value="1"/>
</dbReference>
<dbReference type="AlphaFoldDB" id="A0A1H6XUH1"/>
<keyword evidence="3" id="KW-1185">Reference proteome</keyword>
<dbReference type="SUPFAM" id="SSF53448">
    <property type="entry name" value="Nucleotide-diphospho-sugar transferases"/>
    <property type="match status" value="1"/>
</dbReference>
<dbReference type="STRING" id="1073996.SAMN05444271_1485"/>
<dbReference type="GeneID" id="35001840"/>
<dbReference type="InterPro" id="IPR001173">
    <property type="entry name" value="Glyco_trans_2-like"/>
</dbReference>
<name>A0A1H6XUH1_9EURY</name>
<organism evidence="2 3">
    <name type="scientific">Halohasta litchfieldiae</name>
    <dbReference type="NCBI Taxonomy" id="1073996"/>
    <lineage>
        <taxon>Archaea</taxon>
        <taxon>Methanobacteriati</taxon>
        <taxon>Methanobacteriota</taxon>
        <taxon>Stenosarchaea group</taxon>
        <taxon>Halobacteria</taxon>
        <taxon>Halobacteriales</taxon>
        <taxon>Haloferacaceae</taxon>
        <taxon>Halohasta</taxon>
    </lineage>
</organism>
<dbReference type="Pfam" id="PF00535">
    <property type="entry name" value="Glycos_transf_2"/>
    <property type="match status" value="1"/>
</dbReference>
<evidence type="ECO:0000313" key="2">
    <source>
        <dbReference type="EMBL" id="SEJ32693.1"/>
    </source>
</evidence>
<feature type="domain" description="Glycosyltransferase 2-like" evidence="1">
    <location>
        <begin position="12"/>
        <end position="173"/>
    </location>
</feature>
<dbReference type="OrthoDB" id="46222at2157"/>
<dbReference type="InterPro" id="IPR050834">
    <property type="entry name" value="Glycosyltransf_2"/>
</dbReference>
<accession>A0A2H4Q0D0</accession>
<dbReference type="PANTHER" id="PTHR43685:SF2">
    <property type="entry name" value="GLYCOSYLTRANSFERASE 2-LIKE DOMAIN-CONTAINING PROTEIN"/>
    <property type="match status" value="1"/>
</dbReference>
<sequence>MSDRETDKTVSVIIASHTWGRYGLFKEAIQSIQNQTYDDIELVLPLDGDPDMVETTELLTDGGVEITYNPETTGLAEARNRGADNASGDIYAFLDDDCVAAPDWVAELVDAFEDGAIAAGGPAIPEWPAERPIHIPREFDWLIGGGPYHDEATEIRNTYGCNIAFRADIFDELGGFDTAHGKNGNMAQAEETELCIRKHKSGSNER</sequence>
<dbReference type="Proteomes" id="UP000198888">
    <property type="component" value="Unassembled WGS sequence"/>
</dbReference>
<reference evidence="2 3" key="1">
    <citation type="submission" date="2016-10" db="EMBL/GenBank/DDBJ databases">
        <authorList>
            <person name="de Groot N.N."/>
        </authorList>
    </citation>
    <scope>NUCLEOTIDE SEQUENCE [LARGE SCALE GENOMIC DNA]</scope>
    <source>
        <strain evidence="2 3">DSM 22187</strain>
    </source>
</reference>
<dbReference type="InterPro" id="IPR029044">
    <property type="entry name" value="Nucleotide-diphossugar_trans"/>
</dbReference>
<gene>
    <name evidence="2" type="ORF">SAMN05444271_1485</name>
</gene>
<dbReference type="EMBL" id="FNYR01000048">
    <property type="protein sequence ID" value="SEJ32693.1"/>
    <property type="molecule type" value="Genomic_DNA"/>
</dbReference>
<protein>
    <submittedName>
        <fullName evidence="2">Glycosyl transferase family 2</fullName>
    </submittedName>
</protein>
<dbReference type="Gene3D" id="3.90.550.10">
    <property type="entry name" value="Spore Coat Polysaccharide Biosynthesis Protein SpsA, Chain A"/>
    <property type="match status" value="1"/>
</dbReference>
<dbReference type="RefSeq" id="WP_162551671.1">
    <property type="nucleotide sequence ID" value="NZ_CP024845.1"/>
</dbReference>
<evidence type="ECO:0000259" key="1">
    <source>
        <dbReference type="Pfam" id="PF00535"/>
    </source>
</evidence>